<dbReference type="Proteomes" id="UP000297792">
    <property type="component" value="Unassembled WGS sequence"/>
</dbReference>
<name>A0A4Z0HFU1_MYCPR</name>
<dbReference type="RefSeq" id="WP_135362080.1">
    <property type="nucleotide sequence ID" value="NZ_JBLVUM010000002.1"/>
</dbReference>
<reference evidence="1 2" key="1">
    <citation type="submission" date="2018-12" db="EMBL/GenBank/DDBJ databases">
        <title>Draft genome sequences of Mycolicibacterium peregrinum isolated from a pig with lymphadenitis and from soil on the same Japanese pig farm.</title>
        <authorList>
            <person name="Komatsu T."/>
            <person name="Ohya K."/>
            <person name="Sawai K."/>
            <person name="Odoi J.O."/>
            <person name="Otsu K."/>
            <person name="Ota A."/>
            <person name="Ito T."/>
            <person name="Kawai M."/>
            <person name="Maruyama F."/>
        </authorList>
    </citation>
    <scope>NUCLEOTIDE SEQUENCE [LARGE SCALE GENOMIC DNA]</scope>
    <source>
        <strain evidence="1 2">138</strain>
    </source>
</reference>
<comment type="caution">
    <text evidence="1">The sequence shown here is derived from an EMBL/GenBank/DDBJ whole genome shotgun (WGS) entry which is preliminary data.</text>
</comment>
<sequence>MSLIKQYLEGNEDIAYLSAKDEVEWARGHLGSIEQLFADPAGMESVCNELRILQRANAEKQWGPAATN</sequence>
<dbReference type="AlphaFoldDB" id="A0A4Z0HFU1"/>
<dbReference type="EMBL" id="RWKA01000030">
    <property type="protein sequence ID" value="TGB35935.1"/>
    <property type="molecule type" value="Genomic_DNA"/>
</dbReference>
<gene>
    <name evidence="1" type="ORF">EJD98_30770</name>
</gene>
<keyword evidence="2" id="KW-1185">Reference proteome</keyword>
<accession>A0A4Z0HFU1</accession>
<evidence type="ECO:0000313" key="1">
    <source>
        <dbReference type="EMBL" id="TGB35935.1"/>
    </source>
</evidence>
<evidence type="ECO:0000313" key="2">
    <source>
        <dbReference type="Proteomes" id="UP000297792"/>
    </source>
</evidence>
<protein>
    <submittedName>
        <fullName evidence="1">Uncharacterized protein</fullName>
    </submittedName>
</protein>
<organism evidence="1 2">
    <name type="scientific">Mycolicibacterium peregrinum</name>
    <name type="common">Mycobacterium peregrinum</name>
    <dbReference type="NCBI Taxonomy" id="43304"/>
    <lineage>
        <taxon>Bacteria</taxon>
        <taxon>Bacillati</taxon>
        <taxon>Actinomycetota</taxon>
        <taxon>Actinomycetes</taxon>
        <taxon>Mycobacteriales</taxon>
        <taxon>Mycobacteriaceae</taxon>
        <taxon>Mycolicibacterium</taxon>
    </lineage>
</organism>
<proteinExistence type="predicted"/>